<evidence type="ECO:0000313" key="1">
    <source>
        <dbReference type="EMBL" id="OUM90355.1"/>
    </source>
</evidence>
<accession>A0A1Y3PSL9</accession>
<proteinExistence type="predicted"/>
<dbReference type="AlphaFoldDB" id="A0A1Y3PSL9"/>
<comment type="caution">
    <text evidence="1">The sequence shown here is derived from an EMBL/GenBank/DDBJ whole genome shotgun (WGS) entry which is preliminary data.</text>
</comment>
<dbReference type="EMBL" id="LZRT01000019">
    <property type="protein sequence ID" value="OUM90355.1"/>
    <property type="molecule type" value="Genomic_DNA"/>
</dbReference>
<dbReference type="Proteomes" id="UP000196475">
    <property type="component" value="Unassembled WGS sequence"/>
</dbReference>
<evidence type="ECO:0000313" key="2">
    <source>
        <dbReference type="Proteomes" id="UP000196475"/>
    </source>
</evidence>
<gene>
    <name evidence="1" type="ORF">BAA01_16045</name>
</gene>
<name>A0A1Y3PSL9_9BACI</name>
<sequence>MSQEQEKLLMSQRIEAFYRQSGGPGSPVIDRILEEHLLNGKDHGVRGRKEEIKDAFLDVFLNDHSTRPIILWLMKMGLAVRNEWQAYLNALSSGANQTGEKLEKVPKK</sequence>
<reference evidence="2" key="1">
    <citation type="submission" date="2016-06" db="EMBL/GenBank/DDBJ databases">
        <authorList>
            <person name="Nascimento L."/>
            <person name="Pereira R.V."/>
            <person name="Martins L.F."/>
            <person name="Quaggio R.B."/>
            <person name="Silva A.M."/>
            <person name="Setubal J.C."/>
        </authorList>
    </citation>
    <scope>NUCLEOTIDE SEQUENCE [LARGE SCALE GENOMIC DNA]</scope>
</reference>
<organism evidence="1 2">
    <name type="scientific">Bacillus thermozeamaize</name>
    <dbReference type="NCBI Taxonomy" id="230954"/>
    <lineage>
        <taxon>Bacteria</taxon>
        <taxon>Bacillati</taxon>
        <taxon>Bacillota</taxon>
        <taxon>Bacilli</taxon>
        <taxon>Bacillales</taxon>
        <taxon>Bacillaceae</taxon>
        <taxon>Bacillus</taxon>
    </lineage>
</organism>
<protein>
    <submittedName>
        <fullName evidence="1">Uncharacterized protein</fullName>
    </submittedName>
</protein>